<dbReference type="Gene3D" id="3.40.630.30">
    <property type="match status" value="1"/>
</dbReference>
<evidence type="ECO:0000259" key="1">
    <source>
        <dbReference type="PROSITE" id="PS51186"/>
    </source>
</evidence>
<dbReference type="STRING" id="483219.LILAB_15545"/>
<dbReference type="Proteomes" id="UP000000488">
    <property type="component" value="Chromosome"/>
</dbReference>
<dbReference type="GO" id="GO:0016747">
    <property type="term" value="F:acyltransferase activity, transferring groups other than amino-acyl groups"/>
    <property type="evidence" value="ECO:0007669"/>
    <property type="project" value="InterPro"/>
</dbReference>
<feature type="domain" description="N-acetyltransferase" evidence="1">
    <location>
        <begin position="1"/>
        <end position="105"/>
    </location>
</feature>
<dbReference type="CDD" id="cd04301">
    <property type="entry name" value="NAT_SF"/>
    <property type="match status" value="1"/>
</dbReference>
<gene>
    <name evidence="2" type="ordered locus">LILAB_15545</name>
</gene>
<reference evidence="2 3" key="1">
    <citation type="journal article" date="2011" name="J. Bacteriol.">
        <title>Genome sequence of the halotolerant marine bacterium Myxococcus fulvus HW-1.</title>
        <authorList>
            <person name="Li Z.F."/>
            <person name="Li X."/>
            <person name="Liu H."/>
            <person name="Liu X."/>
            <person name="Han K."/>
            <person name="Wu Z.H."/>
            <person name="Hu W."/>
            <person name="Li F.F."/>
            <person name="Li Y.Z."/>
        </authorList>
    </citation>
    <scope>NUCLEOTIDE SEQUENCE [LARGE SCALE GENOMIC DNA]</scope>
    <source>
        <strain evidence="3">ATCC BAA-855 / HW-1</strain>
    </source>
</reference>
<dbReference type="Pfam" id="PF00583">
    <property type="entry name" value="Acetyltransf_1"/>
    <property type="match status" value="1"/>
</dbReference>
<dbReference type="SUPFAM" id="SSF55729">
    <property type="entry name" value="Acyl-CoA N-acyltransferases (Nat)"/>
    <property type="match status" value="1"/>
</dbReference>
<organism evidence="2 3">
    <name type="scientific">Myxococcus fulvus (strain ATCC BAA-855 / HW-1)</name>
    <dbReference type="NCBI Taxonomy" id="483219"/>
    <lineage>
        <taxon>Bacteria</taxon>
        <taxon>Pseudomonadati</taxon>
        <taxon>Myxococcota</taxon>
        <taxon>Myxococcia</taxon>
        <taxon>Myxococcales</taxon>
        <taxon>Cystobacterineae</taxon>
        <taxon>Myxococcaceae</taxon>
        <taxon>Myxococcus</taxon>
    </lineage>
</organism>
<dbReference type="eggNOG" id="COG0456">
    <property type="taxonomic scope" value="Bacteria"/>
</dbReference>
<proteinExistence type="predicted"/>
<accession>F8CIE6</accession>
<dbReference type="HOGENOM" id="CLU_2194095_0_0_7"/>
<evidence type="ECO:0000313" key="3">
    <source>
        <dbReference type="Proteomes" id="UP000000488"/>
    </source>
</evidence>
<dbReference type="AlphaFoldDB" id="F8CIE6"/>
<keyword evidence="2" id="KW-0808">Transferase</keyword>
<sequence length="108" mass="12220">MTPRWFEERGIRPLFVEERAVHPDYQGRGAGSFMLDQLQHLARTRGCTHLVLEVAENNESAPPRLRAAALCFARSGALRPAAAGWSHPARARWRPPPWRWARAGARGR</sequence>
<dbReference type="PROSITE" id="PS51186">
    <property type="entry name" value="GNAT"/>
    <property type="match status" value="1"/>
</dbReference>
<protein>
    <submittedName>
        <fullName evidence="2">Acetyltransferase</fullName>
    </submittedName>
</protein>
<name>F8CIE6_MYXFH</name>
<evidence type="ECO:0000313" key="2">
    <source>
        <dbReference type="EMBL" id="AEI65012.1"/>
    </source>
</evidence>
<dbReference type="EMBL" id="CP002830">
    <property type="protein sequence ID" value="AEI65012.1"/>
    <property type="molecule type" value="Genomic_DNA"/>
</dbReference>
<dbReference type="InterPro" id="IPR016181">
    <property type="entry name" value="Acyl_CoA_acyltransferase"/>
</dbReference>
<dbReference type="InterPro" id="IPR000182">
    <property type="entry name" value="GNAT_dom"/>
</dbReference>
<dbReference type="KEGG" id="mfu:LILAB_15545"/>